<dbReference type="PANTHER" id="PTHR33705:SF2">
    <property type="entry name" value="PHOSPHOCARRIER PROTEIN NPR"/>
    <property type="match status" value="1"/>
</dbReference>
<dbReference type="PRINTS" id="PR00107">
    <property type="entry name" value="PHOSPHOCPHPR"/>
</dbReference>
<dbReference type="InterPro" id="IPR000032">
    <property type="entry name" value="HPr-like"/>
</dbReference>
<evidence type="ECO:0000313" key="9">
    <source>
        <dbReference type="Proteomes" id="UP000345527"/>
    </source>
</evidence>
<dbReference type="InterPro" id="IPR050399">
    <property type="entry name" value="HPr"/>
</dbReference>
<organism evidence="8 9">
    <name type="scientific">Bifidobacterium vespertilionis</name>
    <dbReference type="NCBI Taxonomy" id="2562524"/>
    <lineage>
        <taxon>Bacteria</taxon>
        <taxon>Bacillati</taxon>
        <taxon>Actinomycetota</taxon>
        <taxon>Actinomycetes</taxon>
        <taxon>Bifidobacteriales</taxon>
        <taxon>Bifidobacteriaceae</taxon>
        <taxon>Bifidobacterium</taxon>
    </lineage>
</organism>
<dbReference type="GO" id="GO:0005737">
    <property type="term" value="C:cytoplasm"/>
    <property type="evidence" value="ECO:0007669"/>
    <property type="project" value="UniProtKB-SubCell"/>
</dbReference>
<name>A0A5J5E0V1_9BIFI</name>
<keyword evidence="10" id="KW-1185">Reference proteome</keyword>
<dbReference type="PROSITE" id="PS51350">
    <property type="entry name" value="PTS_HPR_DOM"/>
    <property type="match status" value="1"/>
</dbReference>
<sequence length="86" mass="8706">MATRTIAITDPSGIHARPAARLAQAALDSGCTVTIAKGDGDPAPADSILSVMALDIRQGDEVRLTVKGNDAEHVADALIAALTAAE</sequence>
<dbReference type="EMBL" id="RZOA01000015">
    <property type="protein sequence ID" value="KAA8822761.1"/>
    <property type="molecule type" value="Genomic_DNA"/>
</dbReference>
<dbReference type="Pfam" id="PF00381">
    <property type="entry name" value="PTS-HPr"/>
    <property type="match status" value="1"/>
</dbReference>
<dbReference type="Gene3D" id="3.30.1340.10">
    <property type="entry name" value="HPr-like"/>
    <property type="match status" value="1"/>
</dbReference>
<evidence type="ECO:0000313" key="10">
    <source>
        <dbReference type="Proteomes" id="UP000374630"/>
    </source>
</evidence>
<evidence type="ECO:0000256" key="4">
    <source>
        <dbReference type="ARBA" id="ARBA00022490"/>
    </source>
</evidence>
<keyword evidence="5" id="KW-0598">Phosphotransferase system</keyword>
<dbReference type="InterPro" id="IPR001020">
    <property type="entry name" value="PTS_HPr_His_P_site"/>
</dbReference>
<dbReference type="EMBL" id="RZNZ01000006">
    <property type="protein sequence ID" value="KAA8820939.1"/>
    <property type="molecule type" value="Genomic_DNA"/>
</dbReference>
<dbReference type="SUPFAM" id="SSF55594">
    <property type="entry name" value="HPr-like"/>
    <property type="match status" value="1"/>
</dbReference>
<evidence type="ECO:0000259" key="6">
    <source>
        <dbReference type="PROSITE" id="PS51350"/>
    </source>
</evidence>
<comment type="function">
    <text evidence="1">General (non sugar-specific) component of the phosphoenolpyruvate-dependent sugar phosphotransferase system (sugar PTS). This major carbohydrate active-transport system catalyzes the phosphorylation of incoming sugar substrates concomitantly with their translocation across the cell membrane. The phosphoryl group from phosphoenolpyruvate (PEP) is transferred to the phosphoryl carrier protein HPr by enzyme I. Phospho-HPr then transfers it to the PTS EIIA domain.</text>
</comment>
<evidence type="ECO:0000256" key="5">
    <source>
        <dbReference type="ARBA" id="ARBA00022683"/>
    </source>
</evidence>
<dbReference type="AlphaFoldDB" id="A0A5J5E0V1"/>
<dbReference type="RefSeq" id="WP_150354385.1">
    <property type="nucleotide sequence ID" value="NZ_JAFEJW010000008.1"/>
</dbReference>
<evidence type="ECO:0000256" key="3">
    <source>
        <dbReference type="ARBA" id="ARBA00020422"/>
    </source>
</evidence>
<dbReference type="GO" id="GO:0009401">
    <property type="term" value="P:phosphoenolpyruvate-dependent sugar phosphotransferase system"/>
    <property type="evidence" value="ECO:0007669"/>
    <property type="project" value="UniProtKB-KW"/>
</dbReference>
<evidence type="ECO:0000313" key="8">
    <source>
        <dbReference type="EMBL" id="KAA8822761.1"/>
    </source>
</evidence>
<proteinExistence type="predicted"/>
<dbReference type="OrthoDB" id="9809047at2"/>
<evidence type="ECO:0000256" key="2">
    <source>
        <dbReference type="ARBA" id="ARBA00004496"/>
    </source>
</evidence>
<comment type="caution">
    <text evidence="8">The sequence shown here is derived from an EMBL/GenBank/DDBJ whole genome shotgun (WGS) entry which is preliminary data.</text>
</comment>
<dbReference type="Proteomes" id="UP000374630">
    <property type="component" value="Unassembled WGS sequence"/>
</dbReference>
<dbReference type="PROSITE" id="PS00369">
    <property type="entry name" value="PTS_HPR_HIS"/>
    <property type="match status" value="1"/>
</dbReference>
<accession>A0A5J5E0V1</accession>
<dbReference type="PANTHER" id="PTHR33705">
    <property type="entry name" value="PHOSPHOCARRIER PROTEIN HPR"/>
    <property type="match status" value="1"/>
</dbReference>
<dbReference type="Proteomes" id="UP000345527">
    <property type="component" value="Unassembled WGS sequence"/>
</dbReference>
<dbReference type="CDD" id="cd00367">
    <property type="entry name" value="PTS-HPr_like"/>
    <property type="match status" value="1"/>
</dbReference>
<gene>
    <name evidence="8" type="ORF">EM848_07855</name>
    <name evidence="7" type="ORF">EMO90_05600</name>
</gene>
<keyword evidence="4" id="KW-0963">Cytoplasm</keyword>
<evidence type="ECO:0000256" key="1">
    <source>
        <dbReference type="ARBA" id="ARBA00003681"/>
    </source>
</evidence>
<dbReference type="InterPro" id="IPR035895">
    <property type="entry name" value="HPr-like_sf"/>
</dbReference>
<protein>
    <recommendedName>
        <fullName evidence="3">Phosphocarrier protein HPr</fullName>
    </recommendedName>
</protein>
<feature type="domain" description="HPr" evidence="6">
    <location>
        <begin position="1"/>
        <end position="86"/>
    </location>
</feature>
<evidence type="ECO:0000313" key="7">
    <source>
        <dbReference type="EMBL" id="KAA8820939.1"/>
    </source>
</evidence>
<reference evidence="9 10" key="1">
    <citation type="journal article" date="2019" name="Syst. Appl. Microbiol.">
        <title>Characterization of Bifidobacterium species in feaces of the Egyptian fruit bat: Description of B. vespertilionis sp. nov. and B. rousetti sp. nov.</title>
        <authorList>
            <person name="Modesto M."/>
            <person name="Satti M."/>
            <person name="Watanabe K."/>
            <person name="Puglisi E."/>
            <person name="Morelli L."/>
            <person name="Huang C.-H."/>
            <person name="Liou J.-S."/>
            <person name="Miyashita M."/>
            <person name="Tamura T."/>
            <person name="Saito S."/>
            <person name="Mori K."/>
            <person name="Huang L."/>
            <person name="Sciavilla P."/>
            <person name="Sandri C."/>
            <person name="Spiezio C."/>
            <person name="Vitali F."/>
            <person name="Cavalieri D."/>
            <person name="Perpetuini G."/>
            <person name="Tofalo R."/>
            <person name="Bonetti A."/>
            <person name="Arita M."/>
            <person name="Mattarelli P."/>
        </authorList>
    </citation>
    <scope>NUCLEOTIDE SEQUENCE [LARGE SCALE GENOMIC DNA]</scope>
    <source>
        <strain evidence="7 10">RST16</strain>
        <strain evidence="8 9">RST8</strain>
    </source>
</reference>
<dbReference type="NCBIfam" id="TIGR01003">
    <property type="entry name" value="PTS_HPr_family"/>
    <property type="match status" value="1"/>
</dbReference>
<comment type="subcellular location">
    <subcellularLocation>
        <location evidence="2">Cytoplasm</location>
    </subcellularLocation>
</comment>